<protein>
    <submittedName>
        <fullName evidence="1">Uncharacterized protein</fullName>
    </submittedName>
</protein>
<dbReference type="Proteomes" id="UP001162501">
    <property type="component" value="Chromosome 21"/>
</dbReference>
<dbReference type="EMBL" id="OX596105">
    <property type="protein sequence ID" value="CAI9700558.1"/>
    <property type="molecule type" value="Genomic_DNA"/>
</dbReference>
<sequence length="129" mass="14069">MRFRQDGHEASLWWAQDHLTGTRPIHRHVPPHLHSPRCPSLRWPGIPSSAWASPCARVLDAFHMQGPPPTSQGPSNLRESGLDSGPVGPNGEGCAGPSKWRHGEPRLRADDLGISRPRAPGPGADYEAR</sequence>
<evidence type="ECO:0000313" key="2">
    <source>
        <dbReference type="Proteomes" id="UP001162501"/>
    </source>
</evidence>
<accession>A0ACB0EJ14</accession>
<gene>
    <name evidence="1" type="ORF">MRATA1EN3_LOCUS11771</name>
</gene>
<evidence type="ECO:0000313" key="1">
    <source>
        <dbReference type="EMBL" id="CAI9700558.1"/>
    </source>
</evidence>
<proteinExistence type="predicted"/>
<organism evidence="1 2">
    <name type="scientific">Rangifer tarandus platyrhynchus</name>
    <name type="common">Svalbard reindeer</name>
    <dbReference type="NCBI Taxonomy" id="3082113"/>
    <lineage>
        <taxon>Eukaryota</taxon>
        <taxon>Metazoa</taxon>
        <taxon>Chordata</taxon>
        <taxon>Craniata</taxon>
        <taxon>Vertebrata</taxon>
        <taxon>Euteleostomi</taxon>
        <taxon>Mammalia</taxon>
        <taxon>Eutheria</taxon>
        <taxon>Laurasiatheria</taxon>
        <taxon>Artiodactyla</taxon>
        <taxon>Ruminantia</taxon>
        <taxon>Pecora</taxon>
        <taxon>Cervidae</taxon>
        <taxon>Odocoileinae</taxon>
        <taxon>Rangifer</taxon>
    </lineage>
</organism>
<name>A0ACB0EJ14_RANTA</name>
<reference evidence="1" key="1">
    <citation type="submission" date="2023-05" db="EMBL/GenBank/DDBJ databases">
        <authorList>
            <consortium name="ELIXIR-Norway"/>
        </authorList>
    </citation>
    <scope>NUCLEOTIDE SEQUENCE</scope>
</reference>